<dbReference type="SUPFAM" id="SSF46785">
    <property type="entry name" value="Winged helix' DNA-binding domain"/>
    <property type="match status" value="2"/>
</dbReference>
<keyword evidence="2" id="KW-0238">DNA-binding</keyword>
<dbReference type="GO" id="GO:0003677">
    <property type="term" value="F:DNA binding"/>
    <property type="evidence" value="ECO:0007669"/>
    <property type="project" value="UniProtKB-KW"/>
</dbReference>
<feature type="domain" description="HTH hxlR-type" evidence="4">
    <location>
        <begin position="14"/>
        <end position="111"/>
    </location>
</feature>
<dbReference type="InterPro" id="IPR036390">
    <property type="entry name" value="WH_DNA-bd_sf"/>
</dbReference>
<keyword evidence="1" id="KW-0805">Transcription regulation</keyword>
<dbReference type="PROSITE" id="PS51118">
    <property type="entry name" value="HTH_HXLR"/>
    <property type="match status" value="1"/>
</dbReference>
<dbReference type="Proteomes" id="UP000584670">
    <property type="component" value="Unassembled WGS sequence"/>
</dbReference>
<reference evidence="5 6" key="1">
    <citation type="submission" date="2020-08" db="EMBL/GenBank/DDBJ databases">
        <title>Streptomyces sp. PSKA01 genome sequencing and assembly.</title>
        <authorList>
            <person name="Mandal S."/>
            <person name="Maiti P.K."/>
            <person name="Das P."/>
        </authorList>
    </citation>
    <scope>NUCLEOTIDE SEQUENCE [LARGE SCALE GENOMIC DNA]</scope>
    <source>
        <strain evidence="5 6">PSKA01</strain>
    </source>
</reference>
<keyword evidence="3" id="KW-0804">Transcription</keyword>
<dbReference type="AlphaFoldDB" id="A0A7X1MA10"/>
<dbReference type="InterPro" id="IPR036388">
    <property type="entry name" value="WH-like_DNA-bd_sf"/>
</dbReference>
<evidence type="ECO:0000313" key="5">
    <source>
        <dbReference type="EMBL" id="MBC2901120.1"/>
    </source>
</evidence>
<dbReference type="PANTHER" id="PTHR33204">
    <property type="entry name" value="TRANSCRIPTIONAL REGULATOR, MARR FAMILY"/>
    <property type="match status" value="1"/>
</dbReference>
<comment type="caution">
    <text evidence="5">The sequence shown here is derived from an EMBL/GenBank/DDBJ whole genome shotgun (WGS) entry which is preliminary data.</text>
</comment>
<evidence type="ECO:0000313" key="6">
    <source>
        <dbReference type="Proteomes" id="UP000584670"/>
    </source>
</evidence>
<evidence type="ECO:0000259" key="4">
    <source>
        <dbReference type="PROSITE" id="PS51118"/>
    </source>
</evidence>
<accession>A0A7X1MA10</accession>
<protein>
    <submittedName>
        <fullName evidence="5">Helix-turn-helix transcriptional regulator</fullName>
    </submittedName>
</protein>
<dbReference type="PANTHER" id="PTHR33204:SF37">
    <property type="entry name" value="HTH-TYPE TRANSCRIPTIONAL REGULATOR YODB"/>
    <property type="match status" value="1"/>
</dbReference>
<gene>
    <name evidence="5" type="ORF">H4N64_05790</name>
</gene>
<proteinExistence type="predicted"/>
<dbReference type="InterPro" id="IPR002577">
    <property type="entry name" value="HTH_HxlR"/>
</dbReference>
<sequence>MATTGLPPAVDADVARVTEALHMITPRWNVRILLALNEPPQRYTQIANKLPYLHSGQLHPKIRSLCDAGLIERTEHSAHHVTYGLTQRGRQLLPVLGAIAAWAEEHLEQPEQSLSAIEQIEDSLTLLTRRQAPAILWVLKARHEVSARALARIVIPDGYWTSIYPPLRQLMDDGLVVTAGKGQPYRLSPGGDGLGHVFGALSMWAAGRPMDHAARHPLWGRLDRRAMTAPGTWVSHPSRLPVPSARPAPAVQTQPAHRPAWQNGDLFSHATAPRPIPALLAGGVRR</sequence>
<keyword evidence="6" id="KW-1185">Reference proteome</keyword>
<evidence type="ECO:0000256" key="2">
    <source>
        <dbReference type="ARBA" id="ARBA00023125"/>
    </source>
</evidence>
<dbReference type="Pfam" id="PF01638">
    <property type="entry name" value="HxlR"/>
    <property type="match status" value="1"/>
</dbReference>
<organism evidence="5 6">
    <name type="scientific">Streptomyces cupreus</name>
    <dbReference type="NCBI Taxonomy" id="2759956"/>
    <lineage>
        <taxon>Bacteria</taxon>
        <taxon>Bacillati</taxon>
        <taxon>Actinomycetota</taxon>
        <taxon>Actinomycetes</taxon>
        <taxon>Kitasatosporales</taxon>
        <taxon>Streptomycetaceae</taxon>
        <taxon>Streptomyces</taxon>
    </lineage>
</organism>
<dbReference type="Gene3D" id="1.10.10.10">
    <property type="entry name" value="Winged helix-like DNA-binding domain superfamily/Winged helix DNA-binding domain"/>
    <property type="match status" value="2"/>
</dbReference>
<evidence type="ECO:0000256" key="1">
    <source>
        <dbReference type="ARBA" id="ARBA00023015"/>
    </source>
</evidence>
<dbReference type="RefSeq" id="WP_186280998.1">
    <property type="nucleotide sequence ID" value="NZ_JACMSF010000004.1"/>
</dbReference>
<evidence type="ECO:0000256" key="3">
    <source>
        <dbReference type="ARBA" id="ARBA00023163"/>
    </source>
</evidence>
<dbReference type="EMBL" id="JACMSF010000004">
    <property type="protein sequence ID" value="MBC2901120.1"/>
    <property type="molecule type" value="Genomic_DNA"/>
</dbReference>
<name>A0A7X1MA10_9ACTN</name>